<organism evidence="11 12">
    <name type="scientific">Pseudanabaena mucicola FACHB-723</name>
    <dbReference type="NCBI Taxonomy" id="2692860"/>
    <lineage>
        <taxon>Bacteria</taxon>
        <taxon>Bacillati</taxon>
        <taxon>Cyanobacteriota</taxon>
        <taxon>Cyanophyceae</taxon>
        <taxon>Pseudanabaenales</taxon>
        <taxon>Pseudanabaenaceae</taxon>
        <taxon>Pseudanabaena</taxon>
    </lineage>
</organism>
<keyword evidence="7 9" id="KW-0057">Aromatic amino acid biosynthesis</keyword>
<dbReference type="EMBL" id="JACJQB010000012">
    <property type="protein sequence ID" value="MBD2188161.1"/>
    <property type="molecule type" value="Genomic_DNA"/>
</dbReference>
<evidence type="ECO:0000256" key="3">
    <source>
        <dbReference type="ARBA" id="ARBA00012572"/>
    </source>
</evidence>
<dbReference type="PANTHER" id="PTHR42894:SF1">
    <property type="entry name" value="N-(5'-PHOSPHORIBOSYL)ANTHRANILATE ISOMERASE"/>
    <property type="match status" value="1"/>
</dbReference>
<evidence type="ECO:0000256" key="9">
    <source>
        <dbReference type="HAMAP-Rule" id="MF_00135"/>
    </source>
</evidence>
<dbReference type="SUPFAM" id="SSF51366">
    <property type="entry name" value="Ribulose-phoshate binding barrel"/>
    <property type="match status" value="1"/>
</dbReference>
<protein>
    <recommendedName>
        <fullName evidence="4 9">N-(5'-phosphoribosyl)anthranilate isomerase</fullName>
        <shortName evidence="9">PRAI</shortName>
        <ecNumber evidence="3 9">5.3.1.24</ecNumber>
    </recommendedName>
</protein>
<gene>
    <name evidence="9" type="primary">trpF</name>
    <name evidence="11" type="ORF">H6F41_08405</name>
</gene>
<dbReference type="RefSeq" id="WP_190403020.1">
    <property type="nucleotide sequence ID" value="NZ_JACJQB010000012.1"/>
</dbReference>
<comment type="pathway">
    <text evidence="2 9">Amino-acid biosynthesis; L-tryptophan biosynthesis; L-tryptophan from chorismate: step 3/5.</text>
</comment>
<dbReference type="InterPro" id="IPR013785">
    <property type="entry name" value="Aldolase_TIM"/>
</dbReference>
<dbReference type="PANTHER" id="PTHR42894">
    <property type="entry name" value="N-(5'-PHOSPHORIBOSYL)ANTHRANILATE ISOMERASE"/>
    <property type="match status" value="1"/>
</dbReference>
<comment type="caution">
    <text evidence="11">The sequence shown here is derived from an EMBL/GenBank/DDBJ whole genome shotgun (WGS) entry which is preliminary data.</text>
</comment>
<evidence type="ECO:0000256" key="1">
    <source>
        <dbReference type="ARBA" id="ARBA00001164"/>
    </source>
</evidence>
<dbReference type="InterPro" id="IPR011060">
    <property type="entry name" value="RibuloseP-bd_barrel"/>
</dbReference>
<comment type="similarity">
    <text evidence="9">Belongs to the TrpF family.</text>
</comment>
<evidence type="ECO:0000256" key="2">
    <source>
        <dbReference type="ARBA" id="ARBA00004664"/>
    </source>
</evidence>
<sequence length="216" mass="23155">MYIKICGITKLEQAQSIAQIGANALGFICVSSSPRYIEAMAIAKITSSLDANLDLVGVFLDASMAEICQTVEQAGLNAVQLHGNESPEFCQQLRSQLAHIKPQVKLIKALRVKNQAGLAVAQLFGDVVDVVLLDAYDPHMAGGTGKTLDWQMLREFQPSCDWWLAGGLSPDNVAEAIAMVCPSGVDVSSGVERSAGDKDLSKVEQFMKIALQESSN</sequence>
<evidence type="ECO:0000256" key="6">
    <source>
        <dbReference type="ARBA" id="ARBA00022822"/>
    </source>
</evidence>
<name>A0ABR7ZY37_9CYAN</name>
<dbReference type="CDD" id="cd00405">
    <property type="entry name" value="PRAI"/>
    <property type="match status" value="1"/>
</dbReference>
<evidence type="ECO:0000256" key="5">
    <source>
        <dbReference type="ARBA" id="ARBA00022605"/>
    </source>
</evidence>
<accession>A0ABR7ZY37</accession>
<proteinExistence type="inferred from homology"/>
<evidence type="ECO:0000256" key="4">
    <source>
        <dbReference type="ARBA" id="ARBA00022272"/>
    </source>
</evidence>
<dbReference type="NCBIfam" id="NF002298">
    <property type="entry name" value="PRK01222.1-4"/>
    <property type="match status" value="1"/>
</dbReference>
<dbReference type="Pfam" id="PF00697">
    <property type="entry name" value="PRAI"/>
    <property type="match status" value="1"/>
</dbReference>
<dbReference type="GO" id="GO:0004640">
    <property type="term" value="F:phosphoribosylanthranilate isomerase activity"/>
    <property type="evidence" value="ECO:0007669"/>
    <property type="project" value="UniProtKB-EC"/>
</dbReference>
<keyword evidence="8 9" id="KW-0413">Isomerase</keyword>
<evidence type="ECO:0000259" key="10">
    <source>
        <dbReference type="Pfam" id="PF00697"/>
    </source>
</evidence>
<keyword evidence="6 9" id="KW-0822">Tryptophan biosynthesis</keyword>
<dbReference type="InterPro" id="IPR044643">
    <property type="entry name" value="TrpF_fam"/>
</dbReference>
<dbReference type="Proteomes" id="UP000642094">
    <property type="component" value="Unassembled WGS sequence"/>
</dbReference>
<evidence type="ECO:0000313" key="12">
    <source>
        <dbReference type="Proteomes" id="UP000642094"/>
    </source>
</evidence>
<keyword evidence="12" id="KW-1185">Reference proteome</keyword>
<evidence type="ECO:0000313" key="11">
    <source>
        <dbReference type="EMBL" id="MBD2188161.1"/>
    </source>
</evidence>
<dbReference type="EC" id="5.3.1.24" evidence="3 9"/>
<evidence type="ECO:0000256" key="8">
    <source>
        <dbReference type="ARBA" id="ARBA00023235"/>
    </source>
</evidence>
<feature type="domain" description="N-(5'phosphoribosyl) anthranilate isomerase (PRAI)" evidence="10">
    <location>
        <begin position="3"/>
        <end position="208"/>
    </location>
</feature>
<dbReference type="HAMAP" id="MF_00135">
    <property type="entry name" value="PRAI"/>
    <property type="match status" value="1"/>
</dbReference>
<comment type="catalytic activity">
    <reaction evidence="1 9">
        <text>N-(5-phospho-beta-D-ribosyl)anthranilate = 1-(2-carboxyphenylamino)-1-deoxy-D-ribulose 5-phosphate</text>
        <dbReference type="Rhea" id="RHEA:21540"/>
        <dbReference type="ChEBI" id="CHEBI:18277"/>
        <dbReference type="ChEBI" id="CHEBI:58613"/>
        <dbReference type="EC" id="5.3.1.24"/>
    </reaction>
</comment>
<keyword evidence="5 9" id="KW-0028">Amino-acid biosynthesis</keyword>
<reference evidence="11 12" key="1">
    <citation type="journal article" date="2020" name="ISME J.">
        <title>Comparative genomics reveals insights into cyanobacterial evolution and habitat adaptation.</title>
        <authorList>
            <person name="Chen M.Y."/>
            <person name="Teng W.K."/>
            <person name="Zhao L."/>
            <person name="Hu C.X."/>
            <person name="Zhou Y.K."/>
            <person name="Han B.P."/>
            <person name="Song L.R."/>
            <person name="Shu W.S."/>
        </authorList>
    </citation>
    <scope>NUCLEOTIDE SEQUENCE [LARGE SCALE GENOMIC DNA]</scope>
    <source>
        <strain evidence="11 12">FACHB-723</strain>
    </source>
</reference>
<dbReference type="InterPro" id="IPR001240">
    <property type="entry name" value="PRAI_dom"/>
</dbReference>
<evidence type="ECO:0000256" key="7">
    <source>
        <dbReference type="ARBA" id="ARBA00023141"/>
    </source>
</evidence>
<dbReference type="Gene3D" id="3.20.20.70">
    <property type="entry name" value="Aldolase class I"/>
    <property type="match status" value="1"/>
</dbReference>